<dbReference type="EMBL" id="ML170382">
    <property type="protein sequence ID" value="TDL14151.1"/>
    <property type="molecule type" value="Genomic_DNA"/>
</dbReference>
<dbReference type="VEuPathDB" id="FungiDB:BD410DRAFT_278043"/>
<dbReference type="Proteomes" id="UP000294933">
    <property type="component" value="Unassembled WGS sequence"/>
</dbReference>
<sequence length="154" mass="17464">MFAEAPHDGIWLLRRRPIRPRGAKVSLIAFIIERVRSSCVCFMAFGRNNTFPEVLLDCLPLDRNRCISASRNVPASDRVGTCCPNLAFEETHGTLIPRSFHIMPPSGSVRRPSRGLRKAEVERLPKVIARGDHMAWALWLRSLWIDGRGDVGYR</sequence>
<evidence type="ECO:0000313" key="1">
    <source>
        <dbReference type="EMBL" id="TDL14151.1"/>
    </source>
</evidence>
<gene>
    <name evidence="1" type="ORF">BD410DRAFT_278043</name>
</gene>
<organism evidence="1 2">
    <name type="scientific">Rickenella mellea</name>
    <dbReference type="NCBI Taxonomy" id="50990"/>
    <lineage>
        <taxon>Eukaryota</taxon>
        <taxon>Fungi</taxon>
        <taxon>Dikarya</taxon>
        <taxon>Basidiomycota</taxon>
        <taxon>Agaricomycotina</taxon>
        <taxon>Agaricomycetes</taxon>
        <taxon>Hymenochaetales</taxon>
        <taxon>Rickenellaceae</taxon>
        <taxon>Rickenella</taxon>
    </lineage>
</organism>
<reference evidence="1 2" key="1">
    <citation type="submission" date="2018-06" db="EMBL/GenBank/DDBJ databases">
        <title>A transcriptomic atlas of mushroom development highlights an independent origin of complex multicellularity.</title>
        <authorList>
            <consortium name="DOE Joint Genome Institute"/>
            <person name="Krizsan K."/>
            <person name="Almasi E."/>
            <person name="Merenyi Z."/>
            <person name="Sahu N."/>
            <person name="Viragh M."/>
            <person name="Koszo T."/>
            <person name="Mondo S."/>
            <person name="Kiss B."/>
            <person name="Balint B."/>
            <person name="Kues U."/>
            <person name="Barry K."/>
            <person name="Hegedus J.C."/>
            <person name="Henrissat B."/>
            <person name="Johnson J."/>
            <person name="Lipzen A."/>
            <person name="Ohm R."/>
            <person name="Nagy I."/>
            <person name="Pangilinan J."/>
            <person name="Yan J."/>
            <person name="Xiong Y."/>
            <person name="Grigoriev I.V."/>
            <person name="Hibbett D.S."/>
            <person name="Nagy L.G."/>
        </authorList>
    </citation>
    <scope>NUCLEOTIDE SEQUENCE [LARGE SCALE GENOMIC DNA]</scope>
    <source>
        <strain evidence="1 2">SZMC22713</strain>
    </source>
</reference>
<keyword evidence="2" id="KW-1185">Reference proteome</keyword>
<protein>
    <submittedName>
        <fullName evidence="1">Uncharacterized protein</fullName>
    </submittedName>
</protein>
<dbReference type="AlphaFoldDB" id="A0A4Y7PGJ8"/>
<name>A0A4Y7PGJ8_9AGAM</name>
<proteinExistence type="predicted"/>
<evidence type="ECO:0000313" key="2">
    <source>
        <dbReference type="Proteomes" id="UP000294933"/>
    </source>
</evidence>
<accession>A0A4Y7PGJ8</accession>